<evidence type="ECO:0000313" key="2">
    <source>
        <dbReference type="Proteomes" id="UP000045051"/>
    </source>
</evidence>
<dbReference type="Proteomes" id="UP000045051">
    <property type="component" value="Unassembled WGS sequence"/>
</dbReference>
<evidence type="ECO:0000313" key="1">
    <source>
        <dbReference type="EMBL" id="CEN47733.1"/>
    </source>
</evidence>
<gene>
    <name evidence="1" type="ORF">CCAND38_470005</name>
</gene>
<protein>
    <submittedName>
        <fullName evidence="1">Uncharacterized protein</fullName>
    </submittedName>
</protein>
<sequence length="40" mass="4797">MKDTEKRWTLCMRIAYFRLSFGSLQPLSKQANYVLLKIVF</sequence>
<organism evidence="1 2">
    <name type="scientific">Capnocytophaga canis</name>
    <dbReference type="NCBI Taxonomy" id="1848903"/>
    <lineage>
        <taxon>Bacteria</taxon>
        <taxon>Pseudomonadati</taxon>
        <taxon>Bacteroidota</taxon>
        <taxon>Flavobacteriia</taxon>
        <taxon>Flavobacteriales</taxon>
        <taxon>Flavobacteriaceae</taxon>
        <taxon>Capnocytophaga</taxon>
    </lineage>
</organism>
<accession>A0A0B7ICS1</accession>
<keyword evidence="2" id="KW-1185">Reference proteome</keyword>
<proteinExistence type="predicted"/>
<name>A0A0B7ICS1_9FLAO</name>
<dbReference type="EMBL" id="CDOI01000159">
    <property type="protein sequence ID" value="CEN47733.1"/>
    <property type="molecule type" value="Genomic_DNA"/>
</dbReference>
<reference evidence="1 2" key="1">
    <citation type="submission" date="2015-01" db="EMBL/GenBank/DDBJ databases">
        <authorList>
            <person name="MANFREDI Pablo"/>
        </authorList>
    </citation>
    <scope>NUCLEOTIDE SEQUENCE [LARGE SCALE GENOMIC DNA]</scope>
    <source>
        <strain evidence="1 2">CcD38</strain>
    </source>
</reference>
<dbReference type="AlphaFoldDB" id="A0A0B7ICS1"/>